<dbReference type="AlphaFoldDB" id="A0A178IJC9"/>
<dbReference type="PANTHER" id="PTHR46211:SF1">
    <property type="entry name" value="GLYCEROPHOSPHODIESTER PHOSPHODIESTERASE, CYTOPLASMIC"/>
    <property type="match status" value="1"/>
</dbReference>
<protein>
    <recommendedName>
        <fullName evidence="2">GP-PDE domain-containing protein</fullName>
    </recommendedName>
</protein>
<proteinExistence type="predicted"/>
<accession>A0A178IJC9</accession>
<keyword evidence="1" id="KW-0732">Signal</keyword>
<dbReference type="SUPFAM" id="SSF51695">
    <property type="entry name" value="PLC-like phosphodiesterases"/>
    <property type="match status" value="1"/>
</dbReference>
<dbReference type="STRING" id="1184151.AW736_10655"/>
<dbReference type="PANTHER" id="PTHR46211">
    <property type="entry name" value="GLYCEROPHOSPHORYL DIESTER PHOSPHODIESTERASE"/>
    <property type="match status" value="1"/>
</dbReference>
<dbReference type="Gene3D" id="3.20.20.190">
    <property type="entry name" value="Phosphatidylinositol (PI) phosphodiesterase"/>
    <property type="match status" value="1"/>
</dbReference>
<evidence type="ECO:0000256" key="1">
    <source>
        <dbReference type="SAM" id="SignalP"/>
    </source>
</evidence>
<organism evidence="3 4">
    <name type="scientific">Termitidicoccus mucosus</name>
    <dbReference type="NCBI Taxonomy" id="1184151"/>
    <lineage>
        <taxon>Bacteria</taxon>
        <taxon>Pseudomonadati</taxon>
        <taxon>Verrucomicrobiota</taxon>
        <taxon>Opitutia</taxon>
        <taxon>Opitutales</taxon>
        <taxon>Opitutaceae</taxon>
        <taxon>Termitidicoccus</taxon>
    </lineage>
</organism>
<dbReference type="RefSeq" id="WP_068770240.1">
    <property type="nucleotide sequence ID" value="NZ_CP109796.1"/>
</dbReference>
<name>A0A178IJC9_9BACT</name>
<evidence type="ECO:0000313" key="4">
    <source>
        <dbReference type="Proteomes" id="UP000078486"/>
    </source>
</evidence>
<feature type="chain" id="PRO_5008088954" description="GP-PDE domain-containing protein" evidence="1">
    <location>
        <begin position="26"/>
        <end position="330"/>
    </location>
</feature>
<keyword evidence="4" id="KW-1185">Reference proteome</keyword>
<dbReference type="Pfam" id="PF03009">
    <property type="entry name" value="GDPD"/>
    <property type="match status" value="1"/>
</dbReference>
<dbReference type="GO" id="GO:0008081">
    <property type="term" value="F:phosphoric diester hydrolase activity"/>
    <property type="evidence" value="ECO:0007669"/>
    <property type="project" value="InterPro"/>
</dbReference>
<reference evidence="3 4" key="1">
    <citation type="submission" date="2016-01" db="EMBL/GenBank/DDBJ databases">
        <title>High potential of lignocellulose degradation of a new Verrucomicrobia species.</title>
        <authorList>
            <person name="Wang Y."/>
            <person name="Shi Y."/>
            <person name="Qiu Z."/>
            <person name="Liu S."/>
            <person name="Yang H."/>
        </authorList>
    </citation>
    <scope>NUCLEOTIDE SEQUENCE [LARGE SCALE GENOMIC DNA]</scope>
    <source>
        <strain evidence="3 4">TSB47</strain>
    </source>
</reference>
<feature type="domain" description="GP-PDE" evidence="2">
    <location>
        <begin position="43"/>
        <end position="323"/>
    </location>
</feature>
<dbReference type="OrthoDB" id="260636at2"/>
<dbReference type="Proteomes" id="UP000078486">
    <property type="component" value="Unassembled WGS sequence"/>
</dbReference>
<dbReference type="GO" id="GO:0006629">
    <property type="term" value="P:lipid metabolic process"/>
    <property type="evidence" value="ECO:0007669"/>
    <property type="project" value="InterPro"/>
</dbReference>
<evidence type="ECO:0000259" key="2">
    <source>
        <dbReference type="PROSITE" id="PS51704"/>
    </source>
</evidence>
<sequence>MKPFPKIIIAPVFFASTLWLFPAEAPSVEKAWNIVDHVPVDKVIVQSHRGAGVLAEENTIAAFETGWSLGTWPECDLRTTRDGVIVTFHDGNFSRVVKGIAPEMAKLGVKDVTFEDLLKLDVGAWKGDQFFGRKVSTISDVFKVMQDRPGRRLYMDIKSVDLRQLAGEVIKYKVEKQVVFTTSRHQLIREWKKLVPESETLLWMRGDEEALNKTLREIRKTGFEGITQLQIHIFPTKTIGEALEMAAIQAGRLKTTIEREKANPNQFTISDDFLRKLGDELRTRNILFQTLPYTSDTSVCSDLFDLGVASIATDYPDAVLAEIRKYYSRK</sequence>
<dbReference type="PROSITE" id="PS51704">
    <property type="entry name" value="GP_PDE"/>
    <property type="match status" value="1"/>
</dbReference>
<dbReference type="EMBL" id="LRRQ01000076">
    <property type="protein sequence ID" value="OAM89781.1"/>
    <property type="molecule type" value="Genomic_DNA"/>
</dbReference>
<dbReference type="InterPro" id="IPR030395">
    <property type="entry name" value="GP_PDE_dom"/>
</dbReference>
<feature type="signal peptide" evidence="1">
    <location>
        <begin position="1"/>
        <end position="25"/>
    </location>
</feature>
<comment type="caution">
    <text evidence="3">The sequence shown here is derived from an EMBL/GenBank/DDBJ whole genome shotgun (WGS) entry which is preliminary data.</text>
</comment>
<gene>
    <name evidence="3" type="ORF">AW736_10655</name>
</gene>
<dbReference type="InterPro" id="IPR017946">
    <property type="entry name" value="PLC-like_Pdiesterase_TIM-brl"/>
</dbReference>
<evidence type="ECO:0000313" key="3">
    <source>
        <dbReference type="EMBL" id="OAM89781.1"/>
    </source>
</evidence>